<evidence type="ECO:0000256" key="3">
    <source>
        <dbReference type="ARBA" id="ARBA00022806"/>
    </source>
</evidence>
<feature type="region of interest" description="Disordered" evidence="5">
    <location>
        <begin position="1"/>
        <end position="26"/>
    </location>
</feature>
<dbReference type="AlphaFoldDB" id="A0A5C7GXC3"/>
<dbReference type="Proteomes" id="UP000323000">
    <property type="component" value="Chromosome 12"/>
</dbReference>
<comment type="caution">
    <text evidence="7">The sequence shown here is derived from an EMBL/GenBank/DDBJ whole genome shotgun (WGS) entry which is preliminary data.</text>
</comment>
<dbReference type="EMBL" id="VAHF01000012">
    <property type="protein sequence ID" value="TXG49370.1"/>
    <property type="molecule type" value="Genomic_DNA"/>
</dbReference>
<evidence type="ECO:0000256" key="1">
    <source>
        <dbReference type="ARBA" id="ARBA00022741"/>
    </source>
</evidence>
<evidence type="ECO:0000256" key="2">
    <source>
        <dbReference type="ARBA" id="ARBA00022801"/>
    </source>
</evidence>
<feature type="compositionally biased region" description="Basic residues" evidence="5">
    <location>
        <begin position="10"/>
        <end position="21"/>
    </location>
</feature>
<keyword evidence="6" id="KW-1133">Transmembrane helix</keyword>
<organism evidence="7 8">
    <name type="scientific">Acer yangbiense</name>
    <dbReference type="NCBI Taxonomy" id="1000413"/>
    <lineage>
        <taxon>Eukaryota</taxon>
        <taxon>Viridiplantae</taxon>
        <taxon>Streptophyta</taxon>
        <taxon>Embryophyta</taxon>
        <taxon>Tracheophyta</taxon>
        <taxon>Spermatophyta</taxon>
        <taxon>Magnoliopsida</taxon>
        <taxon>eudicotyledons</taxon>
        <taxon>Gunneridae</taxon>
        <taxon>Pentapetalae</taxon>
        <taxon>rosids</taxon>
        <taxon>malvids</taxon>
        <taxon>Sapindales</taxon>
        <taxon>Sapindaceae</taxon>
        <taxon>Hippocastanoideae</taxon>
        <taxon>Acereae</taxon>
        <taxon>Acer</taxon>
    </lineage>
</organism>
<evidence type="ECO:0000256" key="6">
    <source>
        <dbReference type="SAM" id="Phobius"/>
    </source>
</evidence>
<keyword evidence="8" id="KW-1185">Reference proteome</keyword>
<keyword evidence="4" id="KW-0067">ATP-binding</keyword>
<evidence type="ECO:0000313" key="7">
    <source>
        <dbReference type="EMBL" id="TXG49370.1"/>
    </source>
</evidence>
<name>A0A5C7GXC3_9ROSI</name>
<evidence type="ECO:0000256" key="5">
    <source>
        <dbReference type="SAM" id="MobiDB-lite"/>
    </source>
</evidence>
<dbReference type="PANTHER" id="PTHR47960">
    <property type="entry name" value="DEAD-BOX ATP-DEPENDENT RNA HELICASE 50"/>
    <property type="match status" value="1"/>
</dbReference>
<keyword evidence="2" id="KW-0378">Hydrolase</keyword>
<dbReference type="GO" id="GO:0004386">
    <property type="term" value="F:helicase activity"/>
    <property type="evidence" value="ECO:0007669"/>
    <property type="project" value="UniProtKB-KW"/>
</dbReference>
<dbReference type="Gene3D" id="3.40.50.300">
    <property type="entry name" value="P-loop containing nucleotide triphosphate hydrolases"/>
    <property type="match status" value="2"/>
</dbReference>
<keyword evidence="3" id="KW-0347">Helicase</keyword>
<reference evidence="8" key="1">
    <citation type="journal article" date="2019" name="Gigascience">
        <title>De novo genome assembly of the endangered Acer yangbiense, a plant species with extremely small populations endemic to Yunnan Province, China.</title>
        <authorList>
            <person name="Yang J."/>
            <person name="Wariss H.M."/>
            <person name="Tao L."/>
            <person name="Zhang R."/>
            <person name="Yun Q."/>
            <person name="Hollingsworth P."/>
            <person name="Dao Z."/>
            <person name="Luo G."/>
            <person name="Guo H."/>
            <person name="Ma Y."/>
            <person name="Sun W."/>
        </authorList>
    </citation>
    <scope>NUCLEOTIDE SEQUENCE [LARGE SCALE GENOMIC DNA]</scope>
    <source>
        <strain evidence="8">cv. Malutang</strain>
    </source>
</reference>
<dbReference type="GO" id="GO:0005524">
    <property type="term" value="F:ATP binding"/>
    <property type="evidence" value="ECO:0007669"/>
    <property type="project" value="UniProtKB-KW"/>
</dbReference>
<evidence type="ECO:0000256" key="4">
    <source>
        <dbReference type="ARBA" id="ARBA00022840"/>
    </source>
</evidence>
<accession>A0A5C7GXC3</accession>
<keyword evidence="6" id="KW-0812">Transmembrane</keyword>
<evidence type="ECO:0000313" key="8">
    <source>
        <dbReference type="Proteomes" id="UP000323000"/>
    </source>
</evidence>
<sequence>MVKGEDAIRRRQNKTKRKKLQKKESSTNVTARVAAIIASKQRRKAGKRRQCLDLVLRMTFGLLYLDFGLWFMDSMQVAFVLLIYEARGMCFSLPTPDDPFNDRHGKKEFQIKETKKPMSLKDKKAFVKGKSAVLKKGTEKSREKSHTFMDLKEKRSSLNLEGTELPVNGKPAVNGLQEQACEYFDRPSKFLILCLNAIENALCHNGTYNVEEKKPLFVNHWGIEFWKCYSSGRDIIETSGSSSTVEHIAWMVSTAADSIARNEKEGLSFTSPFLLFLVPSQEKAAKVRSVCKPLKTLGIHTVSLHPGAPIDHQINGLKSCEPEFLVSTPERLLELVSLKAVDISGVSLLVVDGLEVLCKGGYLANVNSIRQSISGRPHTVVFNDCINYASVPAIQNLLIRSICRLSLNDSVASQSACILQSVNVCASEEEKLLKGIQVLDNAYGNSHCSQPVKVLYVVGKDGKFQKLVSALSLKGYSISTGSKCILSKVKNSLDTDGIKRPAVSMVDKDHIDTTELGEYEAVIIPDFVLSIENYVQILTKMARHTVKGVLHSFFTKEDDAPHAGKLIEILEQCGQAVPEALRDLSVTSTMLES</sequence>
<gene>
    <name evidence="7" type="ORF">EZV62_025245</name>
</gene>
<dbReference type="SUPFAM" id="SSF52540">
    <property type="entry name" value="P-loop containing nucleoside triphosphate hydrolases"/>
    <property type="match status" value="1"/>
</dbReference>
<dbReference type="InterPro" id="IPR027417">
    <property type="entry name" value="P-loop_NTPase"/>
</dbReference>
<feature type="transmembrane region" description="Helical" evidence="6">
    <location>
        <begin position="51"/>
        <end position="72"/>
    </location>
</feature>
<evidence type="ECO:0008006" key="9">
    <source>
        <dbReference type="Google" id="ProtNLM"/>
    </source>
</evidence>
<dbReference type="OrthoDB" id="1902637at2759"/>
<proteinExistence type="predicted"/>
<dbReference type="GO" id="GO:0016787">
    <property type="term" value="F:hydrolase activity"/>
    <property type="evidence" value="ECO:0007669"/>
    <property type="project" value="UniProtKB-KW"/>
</dbReference>
<keyword evidence="6" id="KW-0472">Membrane</keyword>
<protein>
    <recommendedName>
        <fullName evidence="9">DEAD/DEAH box helicase domain-containing protein</fullName>
    </recommendedName>
</protein>
<keyword evidence="1" id="KW-0547">Nucleotide-binding</keyword>